<dbReference type="PIRSF" id="PIRSF028983">
    <property type="entry name" value="BCP1"/>
    <property type="match status" value="1"/>
</dbReference>
<evidence type="ECO:0000313" key="4">
    <source>
        <dbReference type="EMBL" id="SVE73158.1"/>
    </source>
</evidence>
<gene>
    <name evidence="4" type="primary">EOG090X0C3Y</name>
</gene>
<reference evidence="4" key="1">
    <citation type="submission" date="2018-08" db="EMBL/GenBank/DDBJ databases">
        <authorList>
            <person name="Cornetti L."/>
        </authorList>
    </citation>
    <scope>NUCLEOTIDE SEQUENCE</scope>
    <source>
        <strain evidence="4">OM-SAIQ-clone2</strain>
    </source>
</reference>
<evidence type="ECO:0000256" key="1">
    <source>
        <dbReference type="ARBA" id="ARBA00006781"/>
    </source>
</evidence>
<name>A0A4Y7LU90_9CRUS</name>
<sequence>MANFNTKRPIEEDDSSESSIDDEENDSRDDEEMGEDEELEENDREIQVEFAGQSPAPEDFHGIKALMYQLFLKAHINLSGLTELIIEQSYIGSILQQCVDEDDPDNSDEEGAPADEVFGITSVINLTHHKDVECVKEVKKYLLEKTQKKLTGLFEDSSNQVGLLFNERFINIPPQVSVPLLENLCKEIEEAKKGGKPFDFTHFILISKLHESTRKDPESKKKKAKGAANILWVNAEEEPVFELGEILGEFSVRNESDAAVSGTWDEDDEQFDPKRRIILLTAKQLPEALVKIKEFLE</sequence>
<organism evidence="4">
    <name type="scientific">Ceriodaphnia reticulata</name>
    <dbReference type="NCBI Taxonomy" id="302197"/>
    <lineage>
        <taxon>Eukaryota</taxon>
        <taxon>Metazoa</taxon>
        <taxon>Ecdysozoa</taxon>
        <taxon>Arthropoda</taxon>
        <taxon>Crustacea</taxon>
        <taxon>Branchiopoda</taxon>
        <taxon>Diplostraca</taxon>
        <taxon>Cladocera</taxon>
        <taxon>Anomopoda</taxon>
        <taxon>Daphniidae</taxon>
        <taxon>Ceriodaphnia</taxon>
    </lineage>
</organism>
<dbReference type="PANTHER" id="PTHR13261">
    <property type="entry name" value="BRCA2 AND CDKN1A INTERACTING PROTEIN"/>
    <property type="match status" value="1"/>
</dbReference>
<evidence type="ECO:0000256" key="3">
    <source>
        <dbReference type="SAM" id="MobiDB-lite"/>
    </source>
</evidence>
<dbReference type="PANTHER" id="PTHR13261:SF0">
    <property type="entry name" value="BRCA2 AND CDKN1A-INTERACTING PROTEIN"/>
    <property type="match status" value="1"/>
</dbReference>
<dbReference type="AlphaFoldDB" id="A0A4Y7LU90"/>
<proteinExistence type="evidence at transcript level"/>
<comment type="similarity">
    <text evidence="1 2">Belongs to the BCP1 family.</text>
</comment>
<feature type="compositionally biased region" description="Acidic residues" evidence="3">
    <location>
        <begin position="11"/>
        <end position="43"/>
    </location>
</feature>
<dbReference type="EMBL" id="LR003539">
    <property type="protein sequence ID" value="SVE73158.1"/>
    <property type="molecule type" value="mRNA"/>
</dbReference>
<evidence type="ECO:0000256" key="2">
    <source>
        <dbReference type="PIRNR" id="PIRNR028983"/>
    </source>
</evidence>
<protein>
    <recommendedName>
        <fullName evidence="2">Protein BCCIP homolog</fullName>
    </recommendedName>
</protein>
<dbReference type="Pfam" id="PF13862">
    <property type="entry name" value="BCCIP"/>
    <property type="match status" value="1"/>
</dbReference>
<dbReference type="GO" id="GO:0005634">
    <property type="term" value="C:nucleus"/>
    <property type="evidence" value="ECO:0007669"/>
    <property type="project" value="TreeGrafter"/>
</dbReference>
<accession>A0A4Y7LU90</accession>
<dbReference type="InterPro" id="IPR025602">
    <property type="entry name" value="BCP1_family"/>
</dbReference>
<feature type="region of interest" description="Disordered" evidence="3">
    <location>
        <begin position="1"/>
        <end position="43"/>
    </location>
</feature>